<evidence type="ECO:0000256" key="3">
    <source>
        <dbReference type="ARBA" id="ARBA00010865"/>
    </source>
</evidence>
<dbReference type="InterPro" id="IPR027417">
    <property type="entry name" value="P-loop_NTPase"/>
</dbReference>
<evidence type="ECO:0000256" key="4">
    <source>
        <dbReference type="ARBA" id="ARBA00017803"/>
    </source>
</evidence>
<name>A0ABV4U481_9BACT</name>
<dbReference type="Pfam" id="PF12399">
    <property type="entry name" value="BCA_ABC_TP_C"/>
    <property type="match status" value="1"/>
</dbReference>
<dbReference type="PROSITE" id="PS00211">
    <property type="entry name" value="ABC_TRANSPORTER_1"/>
    <property type="match status" value="1"/>
</dbReference>
<dbReference type="InterPro" id="IPR017871">
    <property type="entry name" value="ABC_transporter-like_CS"/>
</dbReference>
<dbReference type="InterPro" id="IPR003439">
    <property type="entry name" value="ABC_transporter-like_ATP-bd"/>
</dbReference>
<dbReference type="Proteomes" id="UP001575105">
    <property type="component" value="Unassembled WGS sequence"/>
</dbReference>
<comment type="function">
    <text evidence="13">Part of the ABC transporter complex LptBFG involved in the translocation of lipopolysaccharide (LPS) from the inner membrane to the outer membrane. Probably responsible for energy coupling to the transport system.</text>
</comment>
<comment type="similarity">
    <text evidence="3">Belongs to the ABC transporter superfamily. Outer membrane lipopolysaccharide export (TC 1.B.42) family.</text>
</comment>
<keyword evidence="5" id="KW-0813">Transport</keyword>
<dbReference type="Pfam" id="PF00005">
    <property type="entry name" value="ABC_tran"/>
    <property type="match status" value="1"/>
</dbReference>
<evidence type="ECO:0000256" key="7">
    <source>
        <dbReference type="ARBA" id="ARBA00022490"/>
    </source>
</evidence>
<evidence type="ECO:0000256" key="13">
    <source>
        <dbReference type="ARBA" id="ARBA00024818"/>
    </source>
</evidence>
<feature type="domain" description="ABC transporter" evidence="15">
    <location>
        <begin position="4"/>
        <end position="237"/>
    </location>
</feature>
<dbReference type="Gene3D" id="3.40.50.300">
    <property type="entry name" value="P-loop containing nucleotide triphosphate hydrolases"/>
    <property type="match status" value="1"/>
</dbReference>
<keyword evidence="11" id="KW-1278">Translocase</keyword>
<dbReference type="CDD" id="cd03218">
    <property type="entry name" value="ABC_YhbG"/>
    <property type="match status" value="1"/>
</dbReference>
<reference evidence="16 17" key="1">
    <citation type="submission" date="2024-08" db="EMBL/GenBank/DDBJ databases">
        <title>Whole-genome sequencing of halo(alkali)philic microorganisms from hypersaline lakes.</title>
        <authorList>
            <person name="Sorokin D.Y."/>
            <person name="Merkel A.Y."/>
            <person name="Messina E."/>
            <person name="Yakimov M."/>
        </authorList>
    </citation>
    <scope>NUCLEOTIDE SEQUENCE [LARGE SCALE GENOMIC DNA]</scope>
    <source>
        <strain evidence="16 17">AB-hyl4</strain>
    </source>
</reference>
<dbReference type="InterPro" id="IPR032823">
    <property type="entry name" value="BCA_ABC_TP_C"/>
</dbReference>
<keyword evidence="17" id="KW-1185">Reference proteome</keyword>
<accession>A0ABV4U481</accession>
<dbReference type="InterPro" id="IPR003593">
    <property type="entry name" value="AAA+_ATPase"/>
</dbReference>
<dbReference type="InterPro" id="IPR051120">
    <property type="entry name" value="ABC_AA/LPS_Transport"/>
</dbReference>
<comment type="subunit">
    <text evidence="14">Component of the lipopolysaccharide transport and assembly complex. The LptBFG transporter is composed of two ATP-binding proteins (LptB) and two transmembrane proteins (LptF and LptG).</text>
</comment>
<evidence type="ECO:0000256" key="10">
    <source>
        <dbReference type="ARBA" id="ARBA00022840"/>
    </source>
</evidence>
<sequence length="245" mass="27821">MYILKANNLVKQYSGRTVVNHVSFDVAEGEIVGLLGRNGAGKTTSFRMTVGMISPDQGQVIFNGQDVTKLPMYQRAQRGMGYLAQEPSVFQRLTVEQNLMAILETRPLRRAERKQRAEELMAQFDLTKNRKQQARTLSGGERRKLEIARALISEPSLILLDEPFSGVDPVAVEELQAEVRRLRDEHHIAMLVTDHNVQRTLEIVDRAYVIFEGKVFAEGTPKEIVNNEQVKKLYLGSMFRGDEFD</sequence>
<evidence type="ECO:0000256" key="8">
    <source>
        <dbReference type="ARBA" id="ARBA00022519"/>
    </source>
</evidence>
<evidence type="ECO:0000256" key="5">
    <source>
        <dbReference type="ARBA" id="ARBA00022448"/>
    </source>
</evidence>
<evidence type="ECO:0000313" key="17">
    <source>
        <dbReference type="Proteomes" id="UP001575105"/>
    </source>
</evidence>
<proteinExistence type="inferred from homology"/>
<organism evidence="16 17">
    <name type="scientific">Natronomicrosphaera hydrolytica</name>
    <dbReference type="NCBI Taxonomy" id="3242702"/>
    <lineage>
        <taxon>Bacteria</taxon>
        <taxon>Pseudomonadati</taxon>
        <taxon>Planctomycetota</taxon>
        <taxon>Phycisphaerae</taxon>
        <taxon>Phycisphaerales</taxon>
        <taxon>Phycisphaeraceae</taxon>
        <taxon>Natronomicrosphaera</taxon>
    </lineage>
</organism>
<evidence type="ECO:0000256" key="9">
    <source>
        <dbReference type="ARBA" id="ARBA00022741"/>
    </source>
</evidence>
<evidence type="ECO:0000256" key="12">
    <source>
        <dbReference type="ARBA" id="ARBA00023136"/>
    </source>
</evidence>
<evidence type="ECO:0000256" key="11">
    <source>
        <dbReference type="ARBA" id="ARBA00022967"/>
    </source>
</evidence>
<dbReference type="PANTHER" id="PTHR45772">
    <property type="entry name" value="CONSERVED COMPONENT OF ABC TRANSPORTER FOR NATURAL AMINO ACIDS-RELATED"/>
    <property type="match status" value="1"/>
</dbReference>
<keyword evidence="6" id="KW-1003">Cell membrane</keyword>
<dbReference type="SUPFAM" id="SSF52540">
    <property type="entry name" value="P-loop containing nucleoside triphosphate hydrolases"/>
    <property type="match status" value="1"/>
</dbReference>
<evidence type="ECO:0000256" key="14">
    <source>
        <dbReference type="ARBA" id="ARBA00026081"/>
    </source>
</evidence>
<keyword evidence="9" id="KW-0547">Nucleotide-binding</keyword>
<dbReference type="NCBIfam" id="TIGR04406">
    <property type="entry name" value="LPS_export_lptB"/>
    <property type="match status" value="1"/>
</dbReference>
<dbReference type="RefSeq" id="WP_425345336.1">
    <property type="nucleotide sequence ID" value="NZ_JBGUBD010000005.1"/>
</dbReference>
<dbReference type="InterPro" id="IPR030921">
    <property type="entry name" value="LPS_export_LptB"/>
</dbReference>
<dbReference type="PANTHER" id="PTHR45772:SF10">
    <property type="entry name" value="LIPOPOLYSACCHARIDE EXPORT SYSTEM ATP-BINDING PROTEIN LPTB"/>
    <property type="match status" value="1"/>
</dbReference>
<evidence type="ECO:0000259" key="15">
    <source>
        <dbReference type="PROSITE" id="PS50893"/>
    </source>
</evidence>
<dbReference type="PROSITE" id="PS50893">
    <property type="entry name" value="ABC_TRANSPORTER_2"/>
    <property type="match status" value="1"/>
</dbReference>
<keyword evidence="8" id="KW-0997">Cell inner membrane</keyword>
<dbReference type="GO" id="GO:0005524">
    <property type="term" value="F:ATP binding"/>
    <property type="evidence" value="ECO:0007669"/>
    <property type="project" value="UniProtKB-KW"/>
</dbReference>
<evidence type="ECO:0000256" key="1">
    <source>
        <dbReference type="ARBA" id="ARBA00004496"/>
    </source>
</evidence>
<dbReference type="SMART" id="SM00382">
    <property type="entry name" value="AAA"/>
    <property type="match status" value="1"/>
</dbReference>
<keyword evidence="10 16" id="KW-0067">ATP-binding</keyword>
<evidence type="ECO:0000313" key="16">
    <source>
        <dbReference type="EMBL" id="MFA9478408.1"/>
    </source>
</evidence>
<keyword evidence="12" id="KW-0472">Membrane</keyword>
<evidence type="ECO:0000256" key="2">
    <source>
        <dbReference type="ARBA" id="ARBA00004515"/>
    </source>
</evidence>
<protein>
    <recommendedName>
        <fullName evidence="4">Lipopolysaccharide export system ATP-binding protein LptB</fullName>
    </recommendedName>
</protein>
<evidence type="ECO:0000256" key="6">
    <source>
        <dbReference type="ARBA" id="ARBA00022475"/>
    </source>
</evidence>
<keyword evidence="7" id="KW-0963">Cytoplasm</keyword>
<dbReference type="EMBL" id="JBGUBD010000005">
    <property type="protein sequence ID" value="MFA9478408.1"/>
    <property type="molecule type" value="Genomic_DNA"/>
</dbReference>
<comment type="subcellular location">
    <subcellularLocation>
        <location evidence="2">Cell inner membrane</location>
        <topology evidence="2">Peripheral membrane protein</topology>
        <orientation evidence="2">Cytoplasmic side</orientation>
    </subcellularLocation>
    <subcellularLocation>
        <location evidence="1">Cytoplasm</location>
    </subcellularLocation>
</comment>
<comment type="caution">
    <text evidence="16">The sequence shown here is derived from an EMBL/GenBank/DDBJ whole genome shotgun (WGS) entry which is preliminary data.</text>
</comment>
<gene>
    <name evidence="16" type="primary">lptB</name>
    <name evidence="16" type="ORF">ACERK3_08875</name>
</gene>